<dbReference type="AlphaFoldDB" id="A0A6I5ZRX3"/>
<dbReference type="PROSITE" id="PS50249">
    <property type="entry name" value="MPN"/>
    <property type="match status" value="1"/>
</dbReference>
<evidence type="ECO:0000256" key="6">
    <source>
        <dbReference type="ARBA" id="ARBA00023049"/>
    </source>
</evidence>
<dbReference type="CDD" id="cd08071">
    <property type="entry name" value="MPN_DUF2466"/>
    <property type="match status" value="1"/>
</dbReference>
<dbReference type="InterPro" id="IPR037518">
    <property type="entry name" value="MPN"/>
</dbReference>
<dbReference type="InterPro" id="IPR020891">
    <property type="entry name" value="UPF0758_CS"/>
</dbReference>
<keyword evidence="5" id="KW-0862">Zinc</keyword>
<proteinExistence type="inferred from homology"/>
<keyword evidence="4" id="KW-0378">Hydrolase</keyword>
<comment type="similarity">
    <text evidence="1 7">Belongs to the UPF0758 family.</text>
</comment>
<dbReference type="PANTHER" id="PTHR30471:SF3">
    <property type="entry name" value="UPF0758 PROTEIN YEES-RELATED"/>
    <property type="match status" value="1"/>
</dbReference>
<organism evidence="9 10">
    <name type="scientific">Neomoorella glycerini</name>
    <dbReference type="NCBI Taxonomy" id="55779"/>
    <lineage>
        <taxon>Bacteria</taxon>
        <taxon>Bacillati</taxon>
        <taxon>Bacillota</taxon>
        <taxon>Clostridia</taxon>
        <taxon>Neomoorellales</taxon>
        <taxon>Neomoorellaceae</taxon>
        <taxon>Neomoorella</taxon>
    </lineage>
</organism>
<evidence type="ECO:0000256" key="2">
    <source>
        <dbReference type="ARBA" id="ARBA00022670"/>
    </source>
</evidence>
<evidence type="ECO:0000259" key="8">
    <source>
        <dbReference type="PROSITE" id="PS50249"/>
    </source>
</evidence>
<dbReference type="SUPFAM" id="SSF47781">
    <property type="entry name" value="RuvA domain 2-like"/>
    <property type="match status" value="1"/>
</dbReference>
<dbReference type="InterPro" id="IPR001405">
    <property type="entry name" value="UPF0758"/>
</dbReference>
<dbReference type="Gene3D" id="3.40.140.10">
    <property type="entry name" value="Cytidine Deaminase, domain 2"/>
    <property type="match status" value="1"/>
</dbReference>
<evidence type="ECO:0000256" key="1">
    <source>
        <dbReference type="ARBA" id="ARBA00010243"/>
    </source>
</evidence>
<dbReference type="NCBIfam" id="NF000642">
    <property type="entry name" value="PRK00024.1"/>
    <property type="match status" value="1"/>
</dbReference>
<dbReference type="Proteomes" id="UP000425916">
    <property type="component" value="Chromosome"/>
</dbReference>
<dbReference type="GO" id="GO:0006508">
    <property type="term" value="P:proteolysis"/>
    <property type="evidence" value="ECO:0007669"/>
    <property type="project" value="UniProtKB-KW"/>
</dbReference>
<evidence type="ECO:0000256" key="7">
    <source>
        <dbReference type="RuleBase" id="RU003797"/>
    </source>
</evidence>
<evidence type="ECO:0000256" key="5">
    <source>
        <dbReference type="ARBA" id="ARBA00022833"/>
    </source>
</evidence>
<reference evidence="9 10" key="1">
    <citation type="submission" date="2019-11" db="EMBL/GenBank/DDBJ databases">
        <title>Genome sequence of Moorella glycerini DSM11254.</title>
        <authorList>
            <person name="Poehlein A."/>
            <person name="Boeer T."/>
            <person name="Daniel R."/>
        </authorList>
    </citation>
    <scope>NUCLEOTIDE SEQUENCE [LARGE SCALE GENOMIC DNA]</scope>
    <source>
        <strain evidence="9 10">DSM 11254</strain>
    </source>
</reference>
<keyword evidence="2" id="KW-0645">Protease</keyword>
<dbReference type="NCBIfam" id="TIGR00608">
    <property type="entry name" value="radc"/>
    <property type="match status" value="1"/>
</dbReference>
<dbReference type="SUPFAM" id="SSF102712">
    <property type="entry name" value="JAB1/MPN domain"/>
    <property type="match status" value="1"/>
</dbReference>
<dbReference type="Pfam" id="PF20582">
    <property type="entry name" value="UPF0758_N"/>
    <property type="match status" value="1"/>
</dbReference>
<dbReference type="RefSeq" id="WP_156273177.1">
    <property type="nucleotide sequence ID" value="NZ_CP046244.1"/>
</dbReference>
<dbReference type="InterPro" id="IPR025657">
    <property type="entry name" value="RadC_JAB"/>
</dbReference>
<evidence type="ECO:0000256" key="3">
    <source>
        <dbReference type="ARBA" id="ARBA00022723"/>
    </source>
</evidence>
<keyword evidence="6" id="KW-0482">Metalloprotease</keyword>
<sequence length="233" mass="25436">MNGGQGAEKGTTIKEMPADLRPRERLLSAGPQALSNAELLAILIRTGTRTETAIDVARRLLSRPEGLQYLAGASLEELQKEKGIGLAKAAELKAALELGRRLAAFTLTRAVIKNPWDVAGLLIDEMRYLDRENFRTVSLNTKNQVIGIDNVSVGSLNSSPAHPREVFKDPIRRSAAAIILAHNHPSGDPTPSQEDIQVTRRLVEAGQILGIEVLDHLIIGDGRFISFKERNLL</sequence>
<accession>A0A6I5ZRX3</accession>
<dbReference type="EMBL" id="CP046244">
    <property type="protein sequence ID" value="QGP92429.1"/>
    <property type="molecule type" value="Genomic_DNA"/>
</dbReference>
<dbReference type="PROSITE" id="PS01302">
    <property type="entry name" value="UPF0758"/>
    <property type="match status" value="1"/>
</dbReference>
<name>A0A6I5ZRX3_9FIRM</name>
<dbReference type="GO" id="GO:0008237">
    <property type="term" value="F:metallopeptidase activity"/>
    <property type="evidence" value="ECO:0007669"/>
    <property type="project" value="UniProtKB-KW"/>
</dbReference>
<keyword evidence="10" id="KW-1185">Reference proteome</keyword>
<evidence type="ECO:0000313" key="10">
    <source>
        <dbReference type="Proteomes" id="UP000425916"/>
    </source>
</evidence>
<keyword evidence="3" id="KW-0479">Metal-binding</keyword>
<feature type="domain" description="MPN" evidence="8">
    <location>
        <begin position="111"/>
        <end position="233"/>
    </location>
</feature>
<dbReference type="GO" id="GO:0046872">
    <property type="term" value="F:metal ion binding"/>
    <property type="evidence" value="ECO:0007669"/>
    <property type="project" value="UniProtKB-KW"/>
</dbReference>
<protein>
    <recommendedName>
        <fullName evidence="8">MPN domain-containing protein</fullName>
    </recommendedName>
</protein>
<dbReference type="Pfam" id="PF04002">
    <property type="entry name" value="RadC"/>
    <property type="match status" value="1"/>
</dbReference>
<evidence type="ECO:0000313" key="9">
    <source>
        <dbReference type="EMBL" id="QGP92429.1"/>
    </source>
</evidence>
<dbReference type="PANTHER" id="PTHR30471">
    <property type="entry name" value="DNA REPAIR PROTEIN RADC"/>
    <property type="match status" value="1"/>
</dbReference>
<gene>
    <name evidence="9" type="ORF">MGLY_18110</name>
</gene>
<dbReference type="OrthoDB" id="9804482at2"/>
<dbReference type="InterPro" id="IPR046778">
    <property type="entry name" value="UPF0758_N"/>
</dbReference>
<evidence type="ECO:0000256" key="4">
    <source>
        <dbReference type="ARBA" id="ARBA00022801"/>
    </source>
</evidence>
<dbReference type="InterPro" id="IPR010994">
    <property type="entry name" value="RuvA_2-like"/>
</dbReference>